<dbReference type="AlphaFoldDB" id="A0A4Z1FNG2"/>
<organism evidence="2 3">
    <name type="scientific">Botrytis paeoniae</name>
    <dbReference type="NCBI Taxonomy" id="278948"/>
    <lineage>
        <taxon>Eukaryota</taxon>
        <taxon>Fungi</taxon>
        <taxon>Dikarya</taxon>
        <taxon>Ascomycota</taxon>
        <taxon>Pezizomycotina</taxon>
        <taxon>Leotiomycetes</taxon>
        <taxon>Helotiales</taxon>
        <taxon>Sclerotiniaceae</taxon>
        <taxon>Botrytis</taxon>
    </lineage>
</organism>
<name>A0A4Z1FNG2_9HELO</name>
<sequence>MTSAKPPRGNARQRAQRGEIPKREEKLSDEANHKANLGYATDQNREPALSLCSLVGERIPLNSCK</sequence>
<feature type="compositionally biased region" description="Basic and acidic residues" evidence="1">
    <location>
        <begin position="16"/>
        <end position="33"/>
    </location>
</feature>
<protein>
    <submittedName>
        <fullName evidence="2">Uncharacterized protein</fullName>
    </submittedName>
</protein>
<keyword evidence="3" id="KW-1185">Reference proteome</keyword>
<evidence type="ECO:0000313" key="3">
    <source>
        <dbReference type="Proteomes" id="UP000297910"/>
    </source>
</evidence>
<dbReference type="Proteomes" id="UP000297910">
    <property type="component" value="Unassembled WGS sequence"/>
</dbReference>
<evidence type="ECO:0000313" key="2">
    <source>
        <dbReference type="EMBL" id="TGO26404.1"/>
    </source>
</evidence>
<dbReference type="EMBL" id="PQXI01000060">
    <property type="protein sequence ID" value="TGO26404.1"/>
    <property type="molecule type" value="Genomic_DNA"/>
</dbReference>
<gene>
    <name evidence="2" type="ORF">BPAE_0060g00190</name>
</gene>
<accession>A0A4Z1FNG2</accession>
<proteinExistence type="predicted"/>
<reference evidence="2 3" key="1">
    <citation type="submission" date="2017-12" db="EMBL/GenBank/DDBJ databases">
        <title>Comparative genomics of Botrytis spp.</title>
        <authorList>
            <person name="Valero-Jimenez C.A."/>
            <person name="Tapia P."/>
            <person name="Veloso J."/>
            <person name="Silva-Moreno E."/>
            <person name="Staats M."/>
            <person name="Valdes J.H."/>
            <person name="Van Kan J.A.L."/>
        </authorList>
    </citation>
    <scope>NUCLEOTIDE SEQUENCE [LARGE SCALE GENOMIC DNA]</scope>
    <source>
        <strain evidence="2 3">Bp0003</strain>
    </source>
</reference>
<comment type="caution">
    <text evidence="2">The sequence shown here is derived from an EMBL/GenBank/DDBJ whole genome shotgun (WGS) entry which is preliminary data.</text>
</comment>
<evidence type="ECO:0000256" key="1">
    <source>
        <dbReference type="SAM" id="MobiDB-lite"/>
    </source>
</evidence>
<feature type="region of interest" description="Disordered" evidence="1">
    <location>
        <begin position="1"/>
        <end position="41"/>
    </location>
</feature>